<dbReference type="AlphaFoldDB" id="A0A094WNV5"/>
<dbReference type="EMBL" id="JALP01000067">
    <property type="protein sequence ID" value="THG91480.1"/>
    <property type="molecule type" value="Genomic_DNA"/>
</dbReference>
<keyword evidence="1" id="KW-1133">Transmembrane helix</keyword>
<evidence type="ECO:0000313" key="5">
    <source>
        <dbReference type="Proteomes" id="UP000002754"/>
    </source>
</evidence>
<keyword evidence="1" id="KW-0472">Membrane</keyword>
<dbReference type="Gene3D" id="2.60.40.1630">
    <property type="entry name" value="bacillus anthracis domain"/>
    <property type="match status" value="1"/>
</dbReference>
<dbReference type="Pfam" id="PF13786">
    <property type="entry name" value="DUF4179"/>
    <property type="match status" value="1"/>
</dbReference>
<gene>
    <name evidence="4" type="ORF">AJ85_04675</name>
    <name evidence="3" type="ORF">BALCAV_0208900</name>
</gene>
<dbReference type="eggNOG" id="ENOG5034A8G">
    <property type="taxonomic scope" value="Bacteria"/>
</dbReference>
<dbReference type="Proteomes" id="UP000297014">
    <property type="component" value="Unassembled WGS sequence"/>
</dbReference>
<feature type="transmembrane region" description="Helical" evidence="1">
    <location>
        <begin position="44"/>
        <end position="66"/>
    </location>
</feature>
<keyword evidence="1" id="KW-0812">Transmembrane</keyword>
<comment type="caution">
    <text evidence="3">The sequence shown here is derived from an EMBL/GenBank/DDBJ whole genome shotgun (WGS) entry which is preliminary data.</text>
</comment>
<reference evidence="3 5" key="1">
    <citation type="journal article" date="2014" name="Genome Announc.">
        <title>Draft Genome Sequence of Bacillus alcalophilus AV1934, a Classic Alkaliphile Isolated from Human Feces in 1934.</title>
        <authorList>
            <person name="Attie O."/>
            <person name="Jayaprakash A."/>
            <person name="Shah H."/>
            <person name="Paulsen I.T."/>
            <person name="Morino M."/>
            <person name="Takahashi Y."/>
            <person name="Narumi I."/>
            <person name="Sachidanandam R."/>
            <person name="Satoh K."/>
            <person name="Ito M."/>
            <person name="Krulwich T.A."/>
        </authorList>
    </citation>
    <scope>NUCLEOTIDE SEQUENCE [LARGE SCALE GENOMIC DNA]</scope>
    <source>
        <strain evidence="3 5">AV1934</strain>
    </source>
</reference>
<sequence>MERFGRNIKESMEEVQVPKEKLNRTIAQGILKAKHEKPKRKQRLLVSMASVLMVGIVAVLITVLGYGEEEMLGEGRVTSIFVEEDDIPYLKRLALNNQYTKLNVSLEQEGIKVTLEDVIYDQNVFAVSFRVEQEEEKETLEIEQNLTFGHDANSYNSKAIYPIVEDNEVASFIYIPYEGAEGWDNNLEVTIQMTRIGEKKGEWDFVFNVDKYHTQAPQYSNIFYGKEILSEHKRVELNRYREDQDFAYFEGFVHLPKEQEELSWLPATPEVLPSVATKIGEGYYSFHENISRANIVASSFEYEQVNYQNVINDKSKEYKATPIRIAYPLQRGGERLSFTLTPIKHQPFHYIRERELLENILLPQENLELKVKSITHLDEYTSIIIESDKELVYFPFEMFRVYNKLESEIYPLLEMKMNGTEIELLYPKLPEQSKNYMEVPEITEVFDELMLNVGQE</sequence>
<reference evidence="4 6" key="2">
    <citation type="submission" date="2014-01" db="EMBL/GenBank/DDBJ databases">
        <title>Draft genome sequencing of Bacillus alcalophilus CGMCC 1.3604.</title>
        <authorList>
            <person name="Yang J."/>
            <person name="Diao L."/>
            <person name="Yang S."/>
        </authorList>
    </citation>
    <scope>NUCLEOTIDE SEQUENCE [LARGE SCALE GENOMIC DNA]</scope>
    <source>
        <strain evidence="4 6">CGMCC 1.3604</strain>
    </source>
</reference>
<proteinExistence type="predicted"/>
<evidence type="ECO:0000256" key="1">
    <source>
        <dbReference type="SAM" id="Phobius"/>
    </source>
</evidence>
<dbReference type="EMBL" id="ALPT02000024">
    <property type="protein sequence ID" value="KGA97648.1"/>
    <property type="molecule type" value="Genomic_DNA"/>
</dbReference>
<evidence type="ECO:0000313" key="3">
    <source>
        <dbReference type="EMBL" id="KGA97648.1"/>
    </source>
</evidence>
<dbReference type="Proteomes" id="UP000002754">
    <property type="component" value="Unassembled WGS sequence"/>
</dbReference>
<name>A0A094WNV5_ALKAL</name>
<evidence type="ECO:0000259" key="2">
    <source>
        <dbReference type="Pfam" id="PF13786"/>
    </source>
</evidence>
<feature type="domain" description="DUF4179" evidence="2">
    <location>
        <begin position="44"/>
        <end position="132"/>
    </location>
</feature>
<accession>A0A094WNV5</accession>
<evidence type="ECO:0000313" key="4">
    <source>
        <dbReference type="EMBL" id="THG91480.1"/>
    </source>
</evidence>
<evidence type="ECO:0000313" key="6">
    <source>
        <dbReference type="Proteomes" id="UP000297014"/>
    </source>
</evidence>
<protein>
    <recommendedName>
        <fullName evidence="2">DUF4179 domain-containing protein</fullName>
    </recommendedName>
</protein>
<organism evidence="3 5">
    <name type="scientific">Alkalihalobacillus alcalophilus ATCC 27647 = CGMCC 1.3604</name>
    <dbReference type="NCBI Taxonomy" id="1218173"/>
    <lineage>
        <taxon>Bacteria</taxon>
        <taxon>Bacillati</taxon>
        <taxon>Bacillota</taxon>
        <taxon>Bacilli</taxon>
        <taxon>Bacillales</taxon>
        <taxon>Bacillaceae</taxon>
        <taxon>Alkalihalobacillus</taxon>
    </lineage>
</organism>
<dbReference type="InterPro" id="IPR025436">
    <property type="entry name" value="DUF4179"/>
</dbReference>
<dbReference type="OrthoDB" id="2779687at2"/>
<keyword evidence="5" id="KW-1185">Reference proteome</keyword>
<dbReference type="RefSeq" id="WP_004426904.1">
    <property type="nucleotide sequence ID" value="NZ_ALPT02000024.1"/>
</dbReference>